<evidence type="ECO:0000313" key="2">
    <source>
        <dbReference type="Proteomes" id="UP000242957"/>
    </source>
</evidence>
<dbReference type="STRING" id="198616.SAMN05216193_103121"/>
<keyword evidence="2" id="KW-1185">Reference proteome</keyword>
<proteinExistence type="predicted"/>
<gene>
    <name evidence="1" type="ORF">SAMN05216193_103121</name>
</gene>
<evidence type="ECO:0000313" key="1">
    <source>
        <dbReference type="EMBL" id="SDN46764.1"/>
    </source>
</evidence>
<reference evidence="2" key="1">
    <citation type="submission" date="2016-10" db="EMBL/GenBank/DDBJ databases">
        <authorList>
            <person name="Varghese N."/>
            <person name="Submissions S."/>
        </authorList>
    </citation>
    <scope>NUCLEOTIDE SEQUENCE [LARGE SCALE GENOMIC DNA]</scope>
    <source>
        <strain evidence="2">JCM 21621</strain>
    </source>
</reference>
<accession>A0A1H0BMB5</accession>
<organism evidence="1 2">
    <name type="scientific">Pseudomonas jinjuensis</name>
    <dbReference type="NCBI Taxonomy" id="198616"/>
    <lineage>
        <taxon>Bacteria</taxon>
        <taxon>Pseudomonadati</taxon>
        <taxon>Pseudomonadota</taxon>
        <taxon>Gammaproteobacteria</taxon>
        <taxon>Pseudomonadales</taxon>
        <taxon>Pseudomonadaceae</taxon>
        <taxon>Pseudomonas</taxon>
    </lineage>
</organism>
<name>A0A1H0BMB5_9PSED</name>
<sequence length="224" mass="24486">MGAGTDRSAGGGRMRAARVPFRGPFFDLYRIGFSLYSPGEHNWRQRTIAGVSWSAREQKAYFFNPDGLALPLEPHPWELPEMLGGHTVRREFAKVVGVGLFAMPVRQRNALTVDGLAEWVTCWLVADDAPYANDPATWATYVDSDLAAERRACKAALAIGQGIAHGAVAPADVSQQVQANIEARRLYLQAEYAYESAEDRRIADWLRGSGGEPPLLALVEGKAA</sequence>
<dbReference type="AlphaFoldDB" id="A0A1H0BMB5"/>
<dbReference type="EMBL" id="FNIJ01000003">
    <property type="protein sequence ID" value="SDN46764.1"/>
    <property type="molecule type" value="Genomic_DNA"/>
</dbReference>
<dbReference type="Proteomes" id="UP000242957">
    <property type="component" value="Unassembled WGS sequence"/>
</dbReference>
<protein>
    <submittedName>
        <fullName evidence="1">Uncharacterized protein</fullName>
    </submittedName>
</protein>